<dbReference type="PRINTS" id="PR00019">
    <property type="entry name" value="LEURICHRPT"/>
</dbReference>
<dbReference type="InterPro" id="IPR011009">
    <property type="entry name" value="Kinase-like_dom_sf"/>
</dbReference>
<dbReference type="PROSITE" id="PS51450">
    <property type="entry name" value="LRR"/>
    <property type="match status" value="1"/>
</dbReference>
<reference evidence="16" key="1">
    <citation type="submission" date="2020-06" db="EMBL/GenBank/DDBJ databases">
        <title>WGS assembly of Ceratodon purpureus strain R40.</title>
        <authorList>
            <person name="Carey S.B."/>
            <person name="Jenkins J."/>
            <person name="Shu S."/>
            <person name="Lovell J.T."/>
            <person name="Sreedasyam A."/>
            <person name="Maumus F."/>
            <person name="Tiley G.P."/>
            <person name="Fernandez-Pozo N."/>
            <person name="Barry K."/>
            <person name="Chen C."/>
            <person name="Wang M."/>
            <person name="Lipzen A."/>
            <person name="Daum C."/>
            <person name="Saski C.A."/>
            <person name="Payton A.C."/>
            <person name="Mcbreen J.C."/>
            <person name="Conrad R.E."/>
            <person name="Kollar L.M."/>
            <person name="Olsson S."/>
            <person name="Huttunen S."/>
            <person name="Landis J.B."/>
            <person name="Wickett N.J."/>
            <person name="Johnson M.G."/>
            <person name="Rensing S.A."/>
            <person name="Grimwood J."/>
            <person name="Schmutz J."/>
            <person name="Mcdaniel S.F."/>
        </authorList>
    </citation>
    <scope>NUCLEOTIDE SEQUENCE</scope>
    <source>
        <strain evidence="16">R40</strain>
    </source>
</reference>
<keyword evidence="2" id="KW-0433">Leucine-rich repeat</keyword>
<dbReference type="FunFam" id="1.10.510.10:FF:000388">
    <property type="entry name" value="Leucine-rich repeat receptor-like tyrosine-protein kinase PXC3"/>
    <property type="match status" value="1"/>
</dbReference>
<keyword evidence="10 13" id="KW-0472">Membrane</keyword>
<dbReference type="Gene3D" id="3.80.10.10">
    <property type="entry name" value="Ribonuclease Inhibitor"/>
    <property type="match status" value="3"/>
</dbReference>
<dbReference type="GO" id="GO:0004672">
    <property type="term" value="F:protein kinase activity"/>
    <property type="evidence" value="ECO:0007669"/>
    <property type="project" value="InterPro"/>
</dbReference>
<dbReference type="CDD" id="cd14066">
    <property type="entry name" value="STKc_IRAK"/>
    <property type="match status" value="1"/>
</dbReference>
<evidence type="ECO:0000256" key="7">
    <source>
        <dbReference type="ARBA" id="ARBA00022741"/>
    </source>
</evidence>
<dbReference type="PANTHER" id="PTHR45974:SF8">
    <property type="entry name" value="PROTEIN KINASE DOMAIN-CONTAINING PROTEIN"/>
    <property type="match status" value="1"/>
</dbReference>
<evidence type="ECO:0000313" key="17">
    <source>
        <dbReference type="Proteomes" id="UP000822688"/>
    </source>
</evidence>
<evidence type="ECO:0000256" key="12">
    <source>
        <dbReference type="ARBA" id="ARBA00023180"/>
    </source>
</evidence>
<dbReference type="Pfam" id="PF00560">
    <property type="entry name" value="LRR_1"/>
    <property type="match status" value="4"/>
</dbReference>
<evidence type="ECO:0000256" key="1">
    <source>
        <dbReference type="ARBA" id="ARBA00004479"/>
    </source>
</evidence>
<dbReference type="PROSITE" id="PS50011">
    <property type="entry name" value="PROTEIN_KINASE_DOM"/>
    <property type="match status" value="1"/>
</dbReference>
<keyword evidence="17" id="KW-1185">Reference proteome</keyword>
<accession>A0A8T0J978</accession>
<dbReference type="SMART" id="SM00369">
    <property type="entry name" value="LRR_TYP"/>
    <property type="match status" value="6"/>
</dbReference>
<dbReference type="Gene3D" id="3.30.200.20">
    <property type="entry name" value="Phosphorylase Kinase, domain 1"/>
    <property type="match status" value="1"/>
</dbReference>
<evidence type="ECO:0000256" key="4">
    <source>
        <dbReference type="ARBA" id="ARBA00022692"/>
    </source>
</evidence>
<dbReference type="GO" id="GO:0005524">
    <property type="term" value="F:ATP binding"/>
    <property type="evidence" value="ECO:0007669"/>
    <property type="project" value="UniProtKB-KW"/>
</dbReference>
<dbReference type="EMBL" id="CM026421">
    <property type="protein sequence ID" value="KAG0591398.1"/>
    <property type="molecule type" value="Genomic_DNA"/>
</dbReference>
<feature type="chain" id="PRO_5035730981" description="Protein kinase domain-containing protein" evidence="14">
    <location>
        <begin position="39"/>
        <end position="1002"/>
    </location>
</feature>
<keyword evidence="7" id="KW-0547">Nucleotide-binding</keyword>
<gene>
    <name evidence="16" type="ORF">KC19_1G172700</name>
</gene>
<evidence type="ECO:0000256" key="2">
    <source>
        <dbReference type="ARBA" id="ARBA00022614"/>
    </source>
</evidence>
<dbReference type="SUPFAM" id="SSF52058">
    <property type="entry name" value="L domain-like"/>
    <property type="match status" value="1"/>
</dbReference>
<dbReference type="InterPro" id="IPR008266">
    <property type="entry name" value="Tyr_kinase_AS"/>
</dbReference>
<protein>
    <recommendedName>
        <fullName evidence="15">Protein kinase domain-containing protein</fullName>
    </recommendedName>
</protein>
<dbReference type="Pfam" id="PF07714">
    <property type="entry name" value="PK_Tyr_Ser-Thr"/>
    <property type="match status" value="1"/>
</dbReference>
<dbReference type="SUPFAM" id="SSF56112">
    <property type="entry name" value="Protein kinase-like (PK-like)"/>
    <property type="match status" value="1"/>
</dbReference>
<dbReference type="InterPro" id="IPR001245">
    <property type="entry name" value="Ser-Thr/Tyr_kinase_cat_dom"/>
</dbReference>
<keyword evidence="5 14" id="KW-0732">Signal</keyword>
<feature type="domain" description="Protein kinase" evidence="15">
    <location>
        <begin position="692"/>
        <end position="998"/>
    </location>
</feature>
<keyword evidence="8" id="KW-0067">ATP-binding</keyword>
<keyword evidence="9 13" id="KW-1133">Transmembrane helix</keyword>
<evidence type="ECO:0000256" key="6">
    <source>
        <dbReference type="ARBA" id="ARBA00022737"/>
    </source>
</evidence>
<comment type="subcellular location">
    <subcellularLocation>
        <location evidence="1">Membrane</location>
        <topology evidence="1">Single-pass type I membrane protein</topology>
    </subcellularLocation>
</comment>
<evidence type="ECO:0000256" key="3">
    <source>
        <dbReference type="ARBA" id="ARBA00022679"/>
    </source>
</evidence>
<dbReference type="FunFam" id="3.30.200.20:FF:000466">
    <property type="entry name" value="Putative LRR receptor-like serine/threonine-protein kinase"/>
    <property type="match status" value="1"/>
</dbReference>
<dbReference type="PROSITE" id="PS00109">
    <property type="entry name" value="PROTEIN_KINASE_TYR"/>
    <property type="match status" value="1"/>
</dbReference>
<evidence type="ECO:0000313" key="16">
    <source>
        <dbReference type="EMBL" id="KAG0591398.1"/>
    </source>
</evidence>
<proteinExistence type="predicted"/>
<keyword evidence="11" id="KW-0675">Receptor</keyword>
<comment type="caution">
    <text evidence="16">The sequence shown here is derived from an EMBL/GenBank/DDBJ whole genome shotgun (WGS) entry which is preliminary data.</text>
</comment>
<dbReference type="InterPro" id="IPR001611">
    <property type="entry name" value="Leu-rich_rpt"/>
</dbReference>
<evidence type="ECO:0000256" key="13">
    <source>
        <dbReference type="SAM" id="Phobius"/>
    </source>
</evidence>
<evidence type="ECO:0000256" key="10">
    <source>
        <dbReference type="ARBA" id="ARBA00023136"/>
    </source>
</evidence>
<keyword evidence="6" id="KW-0677">Repeat</keyword>
<evidence type="ECO:0000256" key="14">
    <source>
        <dbReference type="SAM" id="SignalP"/>
    </source>
</evidence>
<dbReference type="AlphaFoldDB" id="A0A8T0J978"/>
<dbReference type="GO" id="GO:0016020">
    <property type="term" value="C:membrane"/>
    <property type="evidence" value="ECO:0007669"/>
    <property type="project" value="UniProtKB-SubCell"/>
</dbReference>
<keyword evidence="4 13" id="KW-0812">Transmembrane</keyword>
<evidence type="ECO:0000256" key="8">
    <source>
        <dbReference type="ARBA" id="ARBA00022840"/>
    </source>
</evidence>
<dbReference type="SUPFAM" id="SSF52047">
    <property type="entry name" value="RNI-like"/>
    <property type="match status" value="1"/>
</dbReference>
<dbReference type="InterPro" id="IPR032675">
    <property type="entry name" value="LRR_dom_sf"/>
</dbReference>
<dbReference type="FunFam" id="3.80.10.10:FF:000095">
    <property type="entry name" value="LRR receptor-like serine/threonine-protein kinase GSO1"/>
    <property type="match status" value="2"/>
</dbReference>
<feature type="signal peptide" evidence="14">
    <location>
        <begin position="1"/>
        <end position="38"/>
    </location>
</feature>
<dbReference type="Gene3D" id="1.10.510.10">
    <property type="entry name" value="Transferase(Phosphotransferase) domain 1"/>
    <property type="match status" value="1"/>
</dbReference>
<organism evidence="16 17">
    <name type="scientific">Ceratodon purpureus</name>
    <name type="common">Fire moss</name>
    <name type="synonym">Dicranum purpureum</name>
    <dbReference type="NCBI Taxonomy" id="3225"/>
    <lineage>
        <taxon>Eukaryota</taxon>
        <taxon>Viridiplantae</taxon>
        <taxon>Streptophyta</taxon>
        <taxon>Embryophyta</taxon>
        <taxon>Bryophyta</taxon>
        <taxon>Bryophytina</taxon>
        <taxon>Bryopsida</taxon>
        <taxon>Dicranidae</taxon>
        <taxon>Pseudoditrichales</taxon>
        <taxon>Ditrichaceae</taxon>
        <taxon>Ceratodon</taxon>
    </lineage>
</organism>
<name>A0A8T0J978_CERPU</name>
<sequence>MHQGSLRTLEVMTGPSRRVVALVLVALLLLHGTVSSSAQTLRDDEQHLFAFLKNVLPGYPSPFNTSVPTCQWQGLSCIGLGAQQRIKSLALGGLGLNGSIPYSTLGALTSLTYLDLSYNLLTGEVPWDVWSSLPNLVHLGLSNNKLTGSLPKWVNMNQLLELNLSENLFSGPIPDSFGANLRYLKQLDLHGNNFSGPMPAFTNNKFLSYLDLSSNRFTGGVSYATFYIQELLMVNLSRNLLTGTIPDEFGWLYKIRTLDLSENNFEGPIPDFYNLRELRQFHVSSNGLNGSLPVNITRLPYLWDLGFANNKLTGSLPPLPWGMSSGIIRFLDCSNNFLSGSIPWGLLASENLAVVRLARNRFTGSIPTNVTTQMQEMDLGSNNFTGDIPATFTSSHLLEKLDVSSNQLNGSIPWDSITELHSLRYLNLAYNRFAEGALPNFAQFVNLSYLNLSSSYVSGSIPDSVGELRSLLQLDLSHNQVTGNIPTNLSQTTNLMSLDLSHNNLTGEIPPELVSLMSLSTLDLSFNNLSGVVPNANQWTHFTNLSYEGNSLLCGAALNKVCPTLSSPAPSPSAPVLVAAPSLSPSGFNVPSILHRNSSSGLEAGAVVGIVIGISLAICAFLSTYLLFHKKSTYKKPRKENSSYLTGPVTFESDPCAWASLVQQPASIPVIMFEKPLLNLTFADLLQATSKFHKDSQIADGRYGPTFKGALPGGFQIVIKVLYDDGPSNELEKAAQLEAIGKIRHENLVSLVGYCLVGDERLLVYEYMENGDVHTRLHDSPDEAHHPENWTKETWADANEKFVVSEELGWPVRHRIAVGVARALAFLHHGCVPNVVHRDVTSSNILLDSQYEPHLADCGLAELVGSGKRYEMDLTVTEPVLGGTPGYVPPEYGQTWKATARGDVYSFGVVLLELVTGKSPTGQYFHDSYGGNLVGWVRTLIREKRGYKCLDPKLLSSGVESEMLECLRIGYLCTAELPSKRPTMQQVVGLLKDVHVDIVTCM</sequence>
<evidence type="ECO:0000259" key="15">
    <source>
        <dbReference type="PROSITE" id="PS50011"/>
    </source>
</evidence>
<evidence type="ECO:0000256" key="9">
    <source>
        <dbReference type="ARBA" id="ARBA00022989"/>
    </source>
</evidence>
<evidence type="ECO:0000256" key="5">
    <source>
        <dbReference type="ARBA" id="ARBA00022729"/>
    </source>
</evidence>
<dbReference type="PANTHER" id="PTHR45974">
    <property type="entry name" value="RECEPTOR-LIKE PROTEIN 55"/>
    <property type="match status" value="1"/>
</dbReference>
<keyword evidence="3" id="KW-0808">Transferase</keyword>
<dbReference type="InterPro" id="IPR000719">
    <property type="entry name" value="Prot_kinase_dom"/>
</dbReference>
<dbReference type="OrthoDB" id="1394818at2759"/>
<dbReference type="Pfam" id="PF13855">
    <property type="entry name" value="LRR_8"/>
    <property type="match status" value="3"/>
</dbReference>
<dbReference type="InterPro" id="IPR003591">
    <property type="entry name" value="Leu-rich_rpt_typical-subtyp"/>
</dbReference>
<dbReference type="Proteomes" id="UP000822688">
    <property type="component" value="Chromosome 1"/>
</dbReference>
<feature type="transmembrane region" description="Helical" evidence="13">
    <location>
        <begin position="604"/>
        <end position="628"/>
    </location>
</feature>
<keyword evidence="12" id="KW-0325">Glycoprotein</keyword>
<evidence type="ECO:0000256" key="11">
    <source>
        <dbReference type="ARBA" id="ARBA00023170"/>
    </source>
</evidence>